<dbReference type="SMART" id="SM00858">
    <property type="entry name" value="SAF"/>
    <property type="match status" value="1"/>
</dbReference>
<reference evidence="9 10" key="1">
    <citation type="submission" date="2020-08" db="EMBL/GenBank/DDBJ databases">
        <title>Genomic Encyclopedia of Type Strains, Phase IV (KMG-IV): sequencing the most valuable type-strain genomes for metagenomic binning, comparative biology and taxonomic classification.</title>
        <authorList>
            <person name="Goeker M."/>
        </authorList>
    </citation>
    <scope>NUCLEOTIDE SEQUENCE [LARGE SCALE GENOMIC DNA]</scope>
    <source>
        <strain evidence="9 10">DSM 25897</strain>
    </source>
</reference>
<evidence type="ECO:0000256" key="4">
    <source>
        <dbReference type="ARBA" id="ARBA00022729"/>
    </source>
</evidence>
<evidence type="ECO:0000313" key="9">
    <source>
        <dbReference type="EMBL" id="MBB5016471.1"/>
    </source>
</evidence>
<keyword evidence="9" id="KW-0966">Cell projection</keyword>
<dbReference type="GO" id="GO:0044780">
    <property type="term" value="P:bacterial-type flagellum assembly"/>
    <property type="evidence" value="ECO:0007669"/>
    <property type="project" value="InterPro"/>
</dbReference>
<dbReference type="Gene3D" id="3.90.1210.10">
    <property type="entry name" value="Antifreeze-like/N-acetylneuraminic acid synthase C-terminal domain"/>
    <property type="match status" value="1"/>
</dbReference>
<dbReference type="InterPro" id="IPR039246">
    <property type="entry name" value="Flagellar_FlgA"/>
</dbReference>
<dbReference type="PANTHER" id="PTHR36307">
    <property type="entry name" value="FLAGELLA BASAL BODY P-RING FORMATION PROTEIN FLGA"/>
    <property type="match status" value="1"/>
</dbReference>
<keyword evidence="5 7" id="KW-0574">Periplasm</keyword>
<feature type="chain" id="PRO_5031609322" description="Flagella basal body P-ring formation protein FlgA" evidence="7">
    <location>
        <begin position="18"/>
        <end position="218"/>
    </location>
</feature>
<gene>
    <name evidence="9" type="ORF">HNQ58_002386</name>
</gene>
<dbReference type="Pfam" id="PF13144">
    <property type="entry name" value="ChapFlgA"/>
    <property type="match status" value="1"/>
</dbReference>
<dbReference type="AlphaFoldDB" id="A0A7W8DFK4"/>
<dbReference type="EMBL" id="JACHHX010000020">
    <property type="protein sequence ID" value="MBB5016471.1"/>
    <property type="molecule type" value="Genomic_DNA"/>
</dbReference>
<evidence type="ECO:0000313" key="10">
    <source>
        <dbReference type="Proteomes" id="UP000519004"/>
    </source>
</evidence>
<evidence type="ECO:0000256" key="3">
    <source>
        <dbReference type="ARBA" id="ARBA00014754"/>
    </source>
</evidence>
<dbReference type="RefSeq" id="WP_183949136.1">
    <property type="nucleotide sequence ID" value="NZ_JACHHX010000020.1"/>
</dbReference>
<keyword evidence="9" id="KW-0282">Flagellum</keyword>
<accession>A0A7W8DFK4</accession>
<comment type="function">
    <text evidence="6 7">Involved in the assembly process of the P-ring formation. It may associate with FlgF on the rod constituting a structure essential for the P-ring assembly or may act as a modulator protein for the P-ring assembly.</text>
</comment>
<keyword evidence="4 7" id="KW-0732">Signal</keyword>
<keyword evidence="10" id="KW-1185">Reference proteome</keyword>
<dbReference type="GO" id="GO:0042597">
    <property type="term" value="C:periplasmic space"/>
    <property type="evidence" value="ECO:0007669"/>
    <property type="project" value="UniProtKB-SubCell"/>
</dbReference>
<name>A0A7W8DFK4_9GAMM</name>
<evidence type="ECO:0000256" key="7">
    <source>
        <dbReference type="RuleBase" id="RU362063"/>
    </source>
</evidence>
<sequence length="218" mass="22743">MKPLLPLLLLSLPLAVAASGFQPVDSIRDAALRTVPDLGAPGVEAEAAVDAALRLPACPQPLEARSGGNGIVEVGCAAAGWRLYVPVRVQRSRPVLVLTRPVAAGEPLREDMYAVELRDVARLGAGALTDPGQLAGRVTRRALGAGSPLTAQDLVSPRSVRRGDAVTLVSRHGAVEVRAAGRALGEAGADERLSVENLASRRIVQGIVRENGEVEVLR</sequence>
<feature type="signal peptide" evidence="7">
    <location>
        <begin position="1"/>
        <end position="17"/>
    </location>
</feature>
<dbReference type="NCBIfam" id="TIGR03170">
    <property type="entry name" value="flgA_cterm"/>
    <property type="match status" value="1"/>
</dbReference>
<comment type="subcellular location">
    <subcellularLocation>
        <location evidence="1 7">Periplasm</location>
    </subcellularLocation>
</comment>
<dbReference type="InterPro" id="IPR013974">
    <property type="entry name" value="SAF"/>
</dbReference>
<feature type="domain" description="SAF" evidence="8">
    <location>
        <begin position="93"/>
        <end position="155"/>
    </location>
</feature>
<keyword evidence="7" id="KW-1005">Bacterial flagellum biogenesis</keyword>
<keyword evidence="9" id="KW-0969">Cilium</keyword>
<comment type="caution">
    <text evidence="9">The sequence shown here is derived from an EMBL/GenBank/DDBJ whole genome shotgun (WGS) entry which is preliminary data.</text>
</comment>
<protein>
    <recommendedName>
        <fullName evidence="3 7">Flagella basal body P-ring formation protein FlgA</fullName>
    </recommendedName>
</protein>
<dbReference type="Proteomes" id="UP000519004">
    <property type="component" value="Unassembled WGS sequence"/>
</dbReference>
<comment type="similarity">
    <text evidence="2 7">Belongs to the FlgA family.</text>
</comment>
<dbReference type="Gene3D" id="2.30.30.760">
    <property type="match status" value="1"/>
</dbReference>
<evidence type="ECO:0000256" key="1">
    <source>
        <dbReference type="ARBA" id="ARBA00004418"/>
    </source>
</evidence>
<dbReference type="InterPro" id="IPR017585">
    <property type="entry name" value="SAF_FlgA"/>
</dbReference>
<evidence type="ECO:0000256" key="6">
    <source>
        <dbReference type="ARBA" id="ARBA00025643"/>
    </source>
</evidence>
<evidence type="ECO:0000256" key="2">
    <source>
        <dbReference type="ARBA" id="ARBA00010474"/>
    </source>
</evidence>
<evidence type="ECO:0000259" key="8">
    <source>
        <dbReference type="SMART" id="SM00858"/>
    </source>
</evidence>
<dbReference type="CDD" id="cd11614">
    <property type="entry name" value="SAF_CpaB_FlgA_like"/>
    <property type="match status" value="1"/>
</dbReference>
<organism evidence="9 10">
    <name type="scientific">Rehaibacterium terrae</name>
    <dbReference type="NCBI Taxonomy" id="1341696"/>
    <lineage>
        <taxon>Bacteria</taxon>
        <taxon>Pseudomonadati</taxon>
        <taxon>Pseudomonadota</taxon>
        <taxon>Gammaproteobacteria</taxon>
        <taxon>Lysobacterales</taxon>
        <taxon>Lysobacteraceae</taxon>
        <taxon>Rehaibacterium</taxon>
    </lineage>
</organism>
<evidence type="ECO:0000256" key="5">
    <source>
        <dbReference type="ARBA" id="ARBA00022764"/>
    </source>
</evidence>
<proteinExistence type="inferred from homology"/>
<dbReference type="PANTHER" id="PTHR36307:SF1">
    <property type="entry name" value="FLAGELLA BASAL BODY P-RING FORMATION PROTEIN FLGA"/>
    <property type="match status" value="1"/>
</dbReference>